<gene>
    <name evidence="1" type="ORF">Cch02nite_37160</name>
</gene>
<name>A0A8J3JSI0_9ACTN</name>
<accession>A0A8J3JSI0</accession>
<evidence type="ECO:0000313" key="1">
    <source>
        <dbReference type="EMBL" id="GIF90272.1"/>
    </source>
</evidence>
<organism evidence="1 2">
    <name type="scientific">Catellatospora chokoriensis</name>
    <dbReference type="NCBI Taxonomy" id="310353"/>
    <lineage>
        <taxon>Bacteria</taxon>
        <taxon>Bacillati</taxon>
        <taxon>Actinomycetota</taxon>
        <taxon>Actinomycetes</taxon>
        <taxon>Micromonosporales</taxon>
        <taxon>Micromonosporaceae</taxon>
        <taxon>Catellatospora</taxon>
    </lineage>
</organism>
<sequence length="110" mass="11336">MRWDGPGLTRGGGAGLTLLRLLPAGAGLLDGSTSCHRATPGSADMREGGEVLGGVEVAVEDQAAHIATLNALVQGEFGFTAPQLEQVLEDGYRRSATIRQGSPRPAPEQA</sequence>
<proteinExistence type="predicted"/>
<dbReference type="EMBL" id="BONG01000021">
    <property type="protein sequence ID" value="GIF90272.1"/>
    <property type="molecule type" value="Genomic_DNA"/>
</dbReference>
<protein>
    <submittedName>
        <fullName evidence="1">Uncharacterized protein</fullName>
    </submittedName>
</protein>
<evidence type="ECO:0000313" key="2">
    <source>
        <dbReference type="Proteomes" id="UP000619293"/>
    </source>
</evidence>
<dbReference type="AlphaFoldDB" id="A0A8J3JSI0"/>
<reference evidence="1 2" key="1">
    <citation type="submission" date="2021-01" db="EMBL/GenBank/DDBJ databases">
        <title>Whole genome shotgun sequence of Catellatospora chokoriensis NBRC 107358.</title>
        <authorList>
            <person name="Komaki H."/>
            <person name="Tamura T."/>
        </authorList>
    </citation>
    <scope>NUCLEOTIDE SEQUENCE [LARGE SCALE GENOMIC DNA]</scope>
    <source>
        <strain evidence="1 2">NBRC 107358</strain>
    </source>
</reference>
<dbReference type="Proteomes" id="UP000619293">
    <property type="component" value="Unassembled WGS sequence"/>
</dbReference>
<keyword evidence="2" id="KW-1185">Reference proteome</keyword>
<comment type="caution">
    <text evidence="1">The sequence shown here is derived from an EMBL/GenBank/DDBJ whole genome shotgun (WGS) entry which is preliminary data.</text>
</comment>